<name>A0A948TIN4_9LACO</name>
<feature type="transmembrane region" description="Helical" evidence="8">
    <location>
        <begin position="239"/>
        <end position="263"/>
    </location>
</feature>
<evidence type="ECO:0000313" key="10">
    <source>
        <dbReference type="Proteomes" id="UP000777303"/>
    </source>
</evidence>
<evidence type="ECO:0000256" key="6">
    <source>
        <dbReference type="ARBA" id="ARBA00022989"/>
    </source>
</evidence>
<evidence type="ECO:0000256" key="5">
    <source>
        <dbReference type="ARBA" id="ARBA00022692"/>
    </source>
</evidence>
<feature type="transmembrane region" description="Helical" evidence="8">
    <location>
        <begin position="194"/>
        <end position="219"/>
    </location>
</feature>
<dbReference type="PANTHER" id="PTHR42810">
    <property type="entry name" value="PURINE PERMEASE C1399.01C-RELATED"/>
    <property type="match status" value="1"/>
</dbReference>
<feature type="transmembrane region" description="Helical" evidence="8">
    <location>
        <begin position="49"/>
        <end position="67"/>
    </location>
</feature>
<dbReference type="NCBIfam" id="TIGR00801">
    <property type="entry name" value="ncs2"/>
    <property type="match status" value="1"/>
</dbReference>
<dbReference type="EMBL" id="JAHLFS010000001">
    <property type="protein sequence ID" value="MBU3851097.1"/>
    <property type="molecule type" value="Genomic_DNA"/>
</dbReference>
<dbReference type="Proteomes" id="UP000777303">
    <property type="component" value="Unassembled WGS sequence"/>
</dbReference>
<dbReference type="InterPro" id="IPR017588">
    <property type="entry name" value="UacT-like"/>
</dbReference>
<keyword evidence="6 8" id="KW-1133">Transmembrane helix</keyword>
<feature type="transmembrane region" description="Helical" evidence="8">
    <location>
        <begin position="74"/>
        <end position="91"/>
    </location>
</feature>
<protein>
    <submittedName>
        <fullName evidence="9">Purine permease</fullName>
    </submittedName>
</protein>
<gene>
    <name evidence="9" type="ORF">H9901_00070</name>
</gene>
<evidence type="ECO:0000256" key="4">
    <source>
        <dbReference type="ARBA" id="ARBA00022475"/>
    </source>
</evidence>
<dbReference type="GO" id="GO:0042907">
    <property type="term" value="F:xanthine transmembrane transporter activity"/>
    <property type="evidence" value="ECO:0007669"/>
    <property type="project" value="TreeGrafter"/>
</dbReference>
<accession>A0A948TIN4</accession>
<evidence type="ECO:0000256" key="1">
    <source>
        <dbReference type="ARBA" id="ARBA00004651"/>
    </source>
</evidence>
<dbReference type="NCBIfam" id="TIGR03173">
    <property type="entry name" value="pbuX"/>
    <property type="match status" value="1"/>
</dbReference>
<feature type="transmembrane region" description="Helical" evidence="8">
    <location>
        <begin position="170"/>
        <end position="187"/>
    </location>
</feature>
<evidence type="ECO:0000256" key="2">
    <source>
        <dbReference type="ARBA" id="ARBA00008821"/>
    </source>
</evidence>
<dbReference type="GO" id="GO:0005886">
    <property type="term" value="C:plasma membrane"/>
    <property type="evidence" value="ECO:0007669"/>
    <property type="project" value="UniProtKB-SubCell"/>
</dbReference>
<dbReference type="InterPro" id="IPR006042">
    <property type="entry name" value="Xan_ur_permease"/>
</dbReference>
<keyword evidence="3" id="KW-0813">Transport</keyword>
<proteinExistence type="inferred from homology"/>
<dbReference type="NCBIfam" id="NF037981">
    <property type="entry name" value="NCS2_1"/>
    <property type="match status" value="1"/>
</dbReference>
<organism evidence="9 10">
    <name type="scientific">Candidatus Paralactobacillus gallistercoris</name>
    <dbReference type="NCBI Taxonomy" id="2838724"/>
    <lineage>
        <taxon>Bacteria</taxon>
        <taxon>Bacillati</taxon>
        <taxon>Bacillota</taxon>
        <taxon>Bacilli</taxon>
        <taxon>Lactobacillales</taxon>
        <taxon>Lactobacillaceae</taxon>
        <taxon>Lactobacillus</taxon>
    </lineage>
</organism>
<comment type="caution">
    <text evidence="9">The sequence shown here is derived from an EMBL/GenBank/DDBJ whole genome shotgun (WGS) entry which is preliminary data.</text>
</comment>
<feature type="transmembrane region" description="Helical" evidence="8">
    <location>
        <begin position="375"/>
        <end position="396"/>
    </location>
</feature>
<feature type="transmembrane region" description="Helical" evidence="8">
    <location>
        <begin position="21"/>
        <end position="43"/>
    </location>
</feature>
<comment type="subcellular location">
    <subcellularLocation>
        <location evidence="1">Cell membrane</location>
        <topology evidence="1">Multi-pass membrane protein</topology>
    </subcellularLocation>
</comment>
<keyword evidence="4" id="KW-1003">Cell membrane</keyword>
<feature type="transmembrane region" description="Helical" evidence="8">
    <location>
        <begin position="319"/>
        <end position="339"/>
    </location>
</feature>
<evidence type="ECO:0000256" key="3">
    <source>
        <dbReference type="ARBA" id="ARBA00022448"/>
    </source>
</evidence>
<feature type="transmembrane region" description="Helical" evidence="8">
    <location>
        <begin position="103"/>
        <end position="123"/>
    </location>
</feature>
<keyword evidence="5 8" id="KW-0812">Transmembrane</keyword>
<evidence type="ECO:0000256" key="7">
    <source>
        <dbReference type="ARBA" id="ARBA00023136"/>
    </source>
</evidence>
<reference evidence="9" key="1">
    <citation type="journal article" date="2021" name="PeerJ">
        <title>Extensive microbial diversity within the chicken gut microbiome revealed by metagenomics and culture.</title>
        <authorList>
            <person name="Gilroy R."/>
            <person name="Ravi A."/>
            <person name="Getino M."/>
            <person name="Pursley I."/>
            <person name="Horton D.L."/>
            <person name="Alikhan N.F."/>
            <person name="Baker D."/>
            <person name="Gharbi K."/>
            <person name="Hall N."/>
            <person name="Watson M."/>
            <person name="Adriaenssens E.M."/>
            <person name="Foster-Nyarko E."/>
            <person name="Jarju S."/>
            <person name="Secka A."/>
            <person name="Antonio M."/>
            <person name="Oren A."/>
            <person name="Chaudhuri R.R."/>
            <person name="La Ragione R."/>
            <person name="Hildebrand F."/>
            <person name="Pallen M.J."/>
        </authorList>
    </citation>
    <scope>NUCLEOTIDE SEQUENCE</scope>
    <source>
        <strain evidence="9">F6-6636</strain>
    </source>
</reference>
<evidence type="ECO:0000313" key="9">
    <source>
        <dbReference type="EMBL" id="MBU3851097.1"/>
    </source>
</evidence>
<comment type="similarity">
    <text evidence="2">Belongs to the nucleobase:cation symporter-2 (NCS2) (TC 2.A.40) family.</text>
</comment>
<feature type="transmembrane region" description="Helical" evidence="8">
    <location>
        <begin position="345"/>
        <end position="363"/>
    </location>
</feature>
<evidence type="ECO:0000256" key="8">
    <source>
        <dbReference type="SAM" id="Phobius"/>
    </source>
</evidence>
<reference evidence="9" key="2">
    <citation type="submission" date="2021-04" db="EMBL/GenBank/DDBJ databases">
        <authorList>
            <person name="Gilroy R."/>
        </authorList>
    </citation>
    <scope>NUCLEOTIDE SEQUENCE</scope>
    <source>
        <strain evidence="9">F6-6636</strain>
    </source>
</reference>
<dbReference type="AlphaFoldDB" id="A0A948TIN4"/>
<dbReference type="Pfam" id="PF00860">
    <property type="entry name" value="Xan_ur_permease"/>
    <property type="match status" value="1"/>
</dbReference>
<sequence length="434" mass="46722">MSAIKKTTDEQLSVAKTILLGFQHLLAMYAGDILIPLLMGAALHFNAQQMTYLISTDIFMCGIATLLQIHRTPFSGIALPVVLGSAVEYLAPMEHVGTHLGWGYMYGSIIITGLFIILISQFFAHLRRFFPPVVTGSLITLIGFTLIPVAFQNLGGGNVHAHDFGKPLNLLIGLITALIIVLFNIFGRGFVKQIAILLGIIIGTLLAIACGQVNFASVGQAHWFHLPQLFYFAKPEFEWSSILTMILAAITCMIESTGVYFALADIVGRDLTVDDLSRGYRSEGLAAILGGLFNTFPYSTFSQNVGVVQLSGIKKLRPVYYAGFMLLILGLIPKCGAIAALIPNAVLGGAMLVMFGMVGAQGIKMLTSVKMTTNNLLIMAVSIGVGLGVTAQPTLFKFLPSAVQTIMSNGMVVGGITALIMNILLNWRQLFSNK</sequence>
<dbReference type="PROSITE" id="PS01116">
    <property type="entry name" value="XANTH_URACIL_PERMASE"/>
    <property type="match status" value="1"/>
</dbReference>
<keyword evidence="7 8" id="KW-0472">Membrane</keyword>
<feature type="transmembrane region" description="Helical" evidence="8">
    <location>
        <begin position="402"/>
        <end position="425"/>
    </location>
</feature>
<feature type="transmembrane region" description="Helical" evidence="8">
    <location>
        <begin position="130"/>
        <end position="150"/>
    </location>
</feature>
<dbReference type="PANTHER" id="PTHR42810:SF4">
    <property type="entry name" value="URIC ACID TRANSPORTER UACT"/>
    <property type="match status" value="1"/>
</dbReference>
<dbReference type="InterPro" id="IPR006043">
    <property type="entry name" value="NCS2"/>
</dbReference>